<dbReference type="PANTHER" id="PTHR11388">
    <property type="entry name" value="ORGANIC ANION TRANSPORTER"/>
    <property type="match status" value="1"/>
</dbReference>
<feature type="signal peptide" evidence="4">
    <location>
        <begin position="1"/>
        <end position="17"/>
    </location>
</feature>
<feature type="chain" id="PRO_5046383480" evidence="4">
    <location>
        <begin position="18"/>
        <end position="352"/>
    </location>
</feature>
<feature type="transmembrane region" description="Helical" evidence="3">
    <location>
        <begin position="232"/>
        <end position="260"/>
    </location>
</feature>
<proteinExistence type="predicted"/>
<dbReference type="SUPFAM" id="SSF103473">
    <property type="entry name" value="MFS general substrate transporter"/>
    <property type="match status" value="1"/>
</dbReference>
<keyword evidence="3" id="KW-0812">Transmembrane</keyword>
<keyword evidence="6" id="KW-1185">Reference proteome</keyword>
<dbReference type="Proteomes" id="UP001623349">
    <property type="component" value="Unassembled WGS sequence"/>
</dbReference>
<feature type="transmembrane region" description="Helical" evidence="3">
    <location>
        <begin position="280"/>
        <end position="304"/>
    </location>
</feature>
<sequence>MVFLLALTCAYVSKTLSGTYMNSMLTQIERQFGIPTSRVGFIYGSFNIGKPSVYYICELFWNKTAQTNHDWCWMYSYGPRVLLNIVTSFPHGPRALVADMGDHTNFKQLCNLHLEYEYETAILPTSNSSSNSFLCMENRSQTLKPTEDPAVAGWTYPRSATYCPQTPLDHSNSVGFGVCRHDASSECVKEMKSLIWIYVLVGNIIRGIGETPIMPLGVSYIEDFAKSENSPLYIGILKIGMTIGPLIGFLLGSYCANIYVDTGSVNTDDLTISAADSRWVGAWWIGFLICAGVNILTSIPFFFFPKTLPKEGLQDNMDGTENAKKKQHIGKAKEENRGFTKGKHGIFKLSLV</sequence>
<evidence type="ECO:0000256" key="4">
    <source>
        <dbReference type="SAM" id="SignalP"/>
    </source>
</evidence>
<evidence type="ECO:0000313" key="5">
    <source>
        <dbReference type="EMBL" id="GAB1291402.1"/>
    </source>
</evidence>
<evidence type="ECO:0000313" key="6">
    <source>
        <dbReference type="Proteomes" id="UP001623349"/>
    </source>
</evidence>
<dbReference type="InterPro" id="IPR004156">
    <property type="entry name" value="OATP"/>
</dbReference>
<dbReference type="InterPro" id="IPR036259">
    <property type="entry name" value="MFS_trans_sf"/>
</dbReference>
<dbReference type="Pfam" id="PF03137">
    <property type="entry name" value="OATP"/>
    <property type="match status" value="1"/>
</dbReference>
<organism evidence="5 6">
    <name type="scientific">Apodemus speciosus</name>
    <name type="common">Large Japanese field mouse</name>
    <dbReference type="NCBI Taxonomy" id="105296"/>
    <lineage>
        <taxon>Eukaryota</taxon>
        <taxon>Metazoa</taxon>
        <taxon>Chordata</taxon>
        <taxon>Craniata</taxon>
        <taxon>Vertebrata</taxon>
        <taxon>Euteleostomi</taxon>
        <taxon>Mammalia</taxon>
        <taxon>Eutheria</taxon>
        <taxon>Euarchontoglires</taxon>
        <taxon>Glires</taxon>
        <taxon>Rodentia</taxon>
        <taxon>Myomorpha</taxon>
        <taxon>Muroidea</taxon>
        <taxon>Muridae</taxon>
        <taxon>Murinae</taxon>
        <taxon>Apodemus</taxon>
    </lineage>
</organism>
<accession>A0ABQ0EWH5</accession>
<dbReference type="PANTHER" id="PTHR11388:SF16">
    <property type="entry name" value="SOLUTE CARRIER ORGANIC ANION TRANSPORTER FAMILY MEMBER 1A2"/>
    <property type="match status" value="1"/>
</dbReference>
<protein>
    <submittedName>
        <fullName evidence="5">Solute carrier organic anion transporter family member 1A4</fullName>
    </submittedName>
</protein>
<comment type="caution">
    <text evidence="5">The sequence shown here is derived from an EMBL/GenBank/DDBJ whole genome shotgun (WGS) entry which is preliminary data.</text>
</comment>
<evidence type="ECO:0000256" key="2">
    <source>
        <dbReference type="ARBA" id="ARBA00023157"/>
    </source>
</evidence>
<keyword evidence="3" id="KW-0472">Membrane</keyword>
<keyword evidence="2" id="KW-1015">Disulfide bond</keyword>
<reference evidence="5 6" key="1">
    <citation type="submission" date="2024-08" db="EMBL/GenBank/DDBJ databases">
        <title>The draft genome of Apodemus speciosus.</title>
        <authorList>
            <person name="Nabeshima K."/>
            <person name="Suzuki S."/>
            <person name="Onuma M."/>
        </authorList>
    </citation>
    <scope>NUCLEOTIDE SEQUENCE [LARGE SCALE GENOMIC DNA]</scope>
    <source>
        <strain evidence="5">IB14-021</strain>
    </source>
</reference>
<evidence type="ECO:0000256" key="3">
    <source>
        <dbReference type="SAM" id="Phobius"/>
    </source>
</evidence>
<gene>
    <name evidence="5" type="ORF">APTSU1_000663200</name>
</gene>
<keyword evidence="3" id="KW-1133">Transmembrane helix</keyword>
<dbReference type="Gene3D" id="1.20.1250.20">
    <property type="entry name" value="MFS general substrate transporter like domains"/>
    <property type="match status" value="1"/>
</dbReference>
<name>A0ABQ0EWH5_APOSI</name>
<dbReference type="EMBL" id="BAAFST010000006">
    <property type="protein sequence ID" value="GAB1291402.1"/>
    <property type="molecule type" value="Genomic_DNA"/>
</dbReference>
<comment type="subcellular location">
    <subcellularLocation>
        <location evidence="1">Membrane</location>
        <topology evidence="1">Multi-pass membrane protein</topology>
    </subcellularLocation>
</comment>
<keyword evidence="4" id="KW-0732">Signal</keyword>
<evidence type="ECO:0000256" key="1">
    <source>
        <dbReference type="ARBA" id="ARBA00004141"/>
    </source>
</evidence>